<dbReference type="InParanoid" id="A0A0H2S3N8"/>
<dbReference type="InterPro" id="IPR000225">
    <property type="entry name" value="Armadillo"/>
</dbReference>
<comment type="subcellular location">
    <subcellularLocation>
        <location evidence="2">Cytoplasm</location>
    </subcellularLocation>
    <subcellularLocation>
        <location evidence="1">Nucleus</location>
    </subcellularLocation>
</comment>
<dbReference type="InterPro" id="IPR016024">
    <property type="entry name" value="ARM-type_fold"/>
</dbReference>
<keyword evidence="5" id="KW-0539">Nucleus</keyword>
<dbReference type="Pfam" id="PF00514">
    <property type="entry name" value="Arm"/>
    <property type="match status" value="1"/>
</dbReference>
<dbReference type="InterPro" id="IPR011989">
    <property type="entry name" value="ARM-like"/>
</dbReference>
<dbReference type="Gene3D" id="1.25.10.10">
    <property type="entry name" value="Leucine-rich Repeat Variant"/>
    <property type="match status" value="3"/>
</dbReference>
<gene>
    <name evidence="7" type="ORF">SCHPADRAFT_819677</name>
</gene>
<dbReference type="OrthoDB" id="5559898at2759"/>
<keyword evidence="4" id="KW-0677">Repeat</keyword>
<dbReference type="SMART" id="SM00185">
    <property type="entry name" value="ARM"/>
    <property type="match status" value="6"/>
</dbReference>
<dbReference type="PANTHER" id="PTHR15651">
    <property type="entry name" value="ARMADILLO REPEAT-CONTAINING PROTEIN 8"/>
    <property type="match status" value="1"/>
</dbReference>
<dbReference type="GO" id="GO:0005634">
    <property type="term" value="C:nucleus"/>
    <property type="evidence" value="ECO:0007669"/>
    <property type="project" value="UniProtKB-SubCell"/>
</dbReference>
<organism evidence="7 8">
    <name type="scientific">Schizopora paradoxa</name>
    <dbReference type="NCBI Taxonomy" id="27342"/>
    <lineage>
        <taxon>Eukaryota</taxon>
        <taxon>Fungi</taxon>
        <taxon>Dikarya</taxon>
        <taxon>Basidiomycota</taxon>
        <taxon>Agaricomycotina</taxon>
        <taxon>Agaricomycetes</taxon>
        <taxon>Hymenochaetales</taxon>
        <taxon>Schizoporaceae</taxon>
        <taxon>Schizopora</taxon>
    </lineage>
</organism>
<keyword evidence="3" id="KW-0963">Cytoplasm</keyword>
<reference evidence="7 8" key="1">
    <citation type="submission" date="2015-04" db="EMBL/GenBank/DDBJ databases">
        <title>Complete genome sequence of Schizopora paradoxa KUC8140, a cosmopolitan wood degrader in East Asia.</title>
        <authorList>
            <consortium name="DOE Joint Genome Institute"/>
            <person name="Min B."/>
            <person name="Park H."/>
            <person name="Jang Y."/>
            <person name="Kim J.-J."/>
            <person name="Kim K.H."/>
            <person name="Pangilinan J."/>
            <person name="Lipzen A."/>
            <person name="Riley R."/>
            <person name="Grigoriev I.V."/>
            <person name="Spatafora J.W."/>
            <person name="Choi I.-G."/>
        </authorList>
    </citation>
    <scope>NUCLEOTIDE SEQUENCE [LARGE SCALE GENOMIC DNA]</scope>
    <source>
        <strain evidence="7 8">KUC8140</strain>
    </source>
</reference>
<name>A0A0H2S3N8_9AGAM</name>
<sequence>METQAVLRYLKQTKNAVIGNPRAKLVLYQEVRYVNANTLFQPLESTFPEKDVTQIRVEAANILASLSRGPLHYVQGIIAANVPTALLTALQDLRPTDPECLRIALVRALRAVCVAVAESALTAYDIPEHDIEMRSEARAMLDYLFQEEPMAIYVPLLEDPSVGVRMLIAELLAFSVRVKKHRTTVTEWMPPEERSTRTKGKRGWEVPGLVDTKAPSRQGGWVIRHLINLLKSKESKVVEAALWAICALVEDNTDIAIVLTKSPSENKTQMISTLICSFSKDRNTNVRLAASQCATNIIRASPTNRSLSVTLLHVLTSILSGNEESDDNRIKACTILADLVRDDHNRCLDAYKSGSLIKVCDLIKDITPTVKPQEWEDGEAKGVLRLREAALNALASLTLLDNNIRTEVTDKLGMLPRISLCLTHPHAGTRLAACHCIRSLSRAVQVLRTAILDSGVSEILCKIVENREEDKRVTNIALAAMSNLVMNFSPLRKGIMERSFLLRIAELSQAHEDGLKQSALWTVKNLVNKATKEEKILIMSHIGWDQLLVFIRYPKDSIREQALNILCNITSNEEGIEIIFDHPSREEIIGAVADVLDSENEEYEVVCQAIHTLANISNGRVVHQTYIVSNVRLLSVIRDCMVHPMEEVRLAAVSCAEQLAHAHALQLREAEINVTLGRIVKNYVHGPVQSPSTSLTRSLSSGVESSQEVRERARAALRLIECGDDYSMSST</sequence>
<dbReference type="GO" id="GO:0043161">
    <property type="term" value="P:proteasome-mediated ubiquitin-dependent protein catabolic process"/>
    <property type="evidence" value="ECO:0007669"/>
    <property type="project" value="TreeGrafter"/>
</dbReference>
<dbReference type="AlphaFoldDB" id="A0A0H2S3N8"/>
<evidence type="ECO:0000256" key="6">
    <source>
        <dbReference type="SAM" id="MobiDB-lite"/>
    </source>
</evidence>
<dbReference type="EMBL" id="KQ085893">
    <property type="protein sequence ID" value="KLO18589.1"/>
    <property type="molecule type" value="Genomic_DNA"/>
</dbReference>
<dbReference type="Proteomes" id="UP000053477">
    <property type="component" value="Unassembled WGS sequence"/>
</dbReference>
<evidence type="ECO:0000256" key="2">
    <source>
        <dbReference type="ARBA" id="ARBA00004496"/>
    </source>
</evidence>
<dbReference type="GO" id="GO:0034657">
    <property type="term" value="C:GID complex"/>
    <property type="evidence" value="ECO:0007669"/>
    <property type="project" value="TreeGrafter"/>
</dbReference>
<evidence type="ECO:0000256" key="5">
    <source>
        <dbReference type="ARBA" id="ARBA00023242"/>
    </source>
</evidence>
<keyword evidence="8" id="KW-1185">Reference proteome</keyword>
<evidence type="ECO:0000313" key="7">
    <source>
        <dbReference type="EMBL" id="KLO18589.1"/>
    </source>
</evidence>
<evidence type="ECO:0000256" key="4">
    <source>
        <dbReference type="ARBA" id="ARBA00022737"/>
    </source>
</evidence>
<evidence type="ECO:0000313" key="8">
    <source>
        <dbReference type="Proteomes" id="UP000053477"/>
    </source>
</evidence>
<dbReference type="InterPro" id="IPR038739">
    <property type="entry name" value="ARMC8/Vid28"/>
</dbReference>
<dbReference type="STRING" id="27342.A0A0H2S3N8"/>
<dbReference type="FunCoup" id="A0A0H2S3N8">
    <property type="interactions" value="244"/>
</dbReference>
<proteinExistence type="predicted"/>
<evidence type="ECO:0000256" key="1">
    <source>
        <dbReference type="ARBA" id="ARBA00004123"/>
    </source>
</evidence>
<dbReference type="GO" id="GO:0005737">
    <property type="term" value="C:cytoplasm"/>
    <property type="evidence" value="ECO:0007669"/>
    <property type="project" value="UniProtKB-SubCell"/>
</dbReference>
<feature type="region of interest" description="Disordered" evidence="6">
    <location>
        <begin position="189"/>
        <end position="209"/>
    </location>
</feature>
<evidence type="ECO:0000256" key="3">
    <source>
        <dbReference type="ARBA" id="ARBA00022490"/>
    </source>
</evidence>
<protein>
    <submittedName>
        <fullName evidence="7">ARM repeat-containing protein</fullName>
    </submittedName>
</protein>
<accession>A0A0H2S3N8</accession>
<dbReference type="PANTHER" id="PTHR15651:SF7">
    <property type="entry name" value="ARMADILLO REPEAT-CONTAINING PROTEIN 8"/>
    <property type="match status" value="1"/>
</dbReference>
<dbReference type="SUPFAM" id="SSF48371">
    <property type="entry name" value="ARM repeat"/>
    <property type="match status" value="2"/>
</dbReference>